<comment type="caution">
    <text evidence="1">The sequence shown here is derived from an EMBL/GenBank/DDBJ whole genome shotgun (WGS) entry which is preliminary data.</text>
</comment>
<accession>A0A3L6MT11</accession>
<sequence>MQRLEERLNDSQDPGRCILPFPDPTMAGEQSEDQSFYDLLVEDPEVRKLAVKLSSSVFARSGFR</sequence>
<dbReference type="Proteomes" id="UP000270866">
    <property type="component" value="Unassembled WGS sequence"/>
</dbReference>
<organism evidence="1 2">
    <name type="scientific">Fusarium oxysporum f. sp. cepae</name>
    <dbReference type="NCBI Taxonomy" id="396571"/>
    <lineage>
        <taxon>Eukaryota</taxon>
        <taxon>Fungi</taxon>
        <taxon>Dikarya</taxon>
        <taxon>Ascomycota</taxon>
        <taxon>Pezizomycotina</taxon>
        <taxon>Sordariomycetes</taxon>
        <taxon>Hypocreomycetidae</taxon>
        <taxon>Hypocreales</taxon>
        <taxon>Nectriaceae</taxon>
        <taxon>Fusarium</taxon>
        <taxon>Fusarium oxysporum species complex</taxon>
    </lineage>
</organism>
<name>A0A3L6MT11_FUSOX</name>
<proteinExistence type="predicted"/>
<gene>
    <name evidence="1" type="ORF">BFJ65_g18167</name>
</gene>
<evidence type="ECO:0000313" key="2">
    <source>
        <dbReference type="Proteomes" id="UP000270866"/>
    </source>
</evidence>
<dbReference type="EMBL" id="MRCU01000018">
    <property type="protein sequence ID" value="RKK06999.1"/>
    <property type="molecule type" value="Genomic_DNA"/>
</dbReference>
<dbReference type="AlphaFoldDB" id="A0A3L6MT11"/>
<protein>
    <submittedName>
        <fullName evidence="1">Uncharacterized protein</fullName>
    </submittedName>
</protein>
<evidence type="ECO:0000313" key="1">
    <source>
        <dbReference type="EMBL" id="RKK06999.1"/>
    </source>
</evidence>
<reference evidence="1 2" key="1">
    <citation type="journal article" date="2018" name="Sci. Rep.">
        <title>Characterisation of pathogen-specific regions and novel effector candidates in Fusarium oxysporum f. sp. cepae.</title>
        <authorList>
            <person name="Armitage A.D."/>
            <person name="Taylor A."/>
            <person name="Sobczyk M.K."/>
            <person name="Baxter L."/>
            <person name="Greenfield B.P."/>
            <person name="Bates H.J."/>
            <person name="Wilson F."/>
            <person name="Jackson A.C."/>
            <person name="Ott S."/>
            <person name="Harrison R.J."/>
            <person name="Clarkson J.P."/>
        </authorList>
    </citation>
    <scope>NUCLEOTIDE SEQUENCE [LARGE SCALE GENOMIC DNA]</scope>
    <source>
        <strain evidence="1 2">FoC_Fus2</strain>
    </source>
</reference>